<keyword evidence="3" id="KW-0732">Signal</keyword>
<dbReference type="CDD" id="cd10917">
    <property type="entry name" value="CE4_NodB_like_6s_7s"/>
    <property type="match status" value="1"/>
</dbReference>
<dbReference type="RefSeq" id="WP_084556975.1">
    <property type="nucleotide sequence ID" value="NZ_MEIA01000332.1"/>
</dbReference>
<comment type="caution">
    <text evidence="5">The sequence shown here is derived from an EMBL/GenBank/DDBJ whole genome shotgun (WGS) entry which is preliminary data.</text>
</comment>
<evidence type="ECO:0000256" key="1">
    <source>
        <dbReference type="ARBA" id="ARBA00022723"/>
    </source>
</evidence>
<dbReference type="GO" id="GO:0016020">
    <property type="term" value="C:membrane"/>
    <property type="evidence" value="ECO:0007669"/>
    <property type="project" value="TreeGrafter"/>
</dbReference>
<dbReference type="InterPro" id="IPR050248">
    <property type="entry name" value="Polysacc_deacetylase_ArnD"/>
</dbReference>
<reference evidence="5 6" key="1">
    <citation type="submission" date="2016-09" db="EMBL/GenBank/DDBJ databases">
        <title>Couchioplanes caeruleus draft genome sequence.</title>
        <authorList>
            <person name="Sheehan J."/>
            <person name="Caffrey P."/>
        </authorList>
    </citation>
    <scope>NUCLEOTIDE SEQUENCE [LARGE SCALE GENOMIC DNA]</scope>
    <source>
        <strain evidence="5 6">DSM 43634</strain>
    </source>
</reference>
<dbReference type="InterPro" id="IPR011330">
    <property type="entry name" value="Glyco_hydro/deAcase_b/a-brl"/>
</dbReference>
<evidence type="ECO:0000256" key="3">
    <source>
        <dbReference type="SAM" id="SignalP"/>
    </source>
</evidence>
<keyword evidence="1" id="KW-0479">Metal-binding</keyword>
<dbReference type="GO" id="GO:0005975">
    <property type="term" value="P:carbohydrate metabolic process"/>
    <property type="evidence" value="ECO:0007669"/>
    <property type="project" value="InterPro"/>
</dbReference>
<organism evidence="5 6">
    <name type="scientific">Couchioplanes caeruleus subsp. caeruleus</name>
    <dbReference type="NCBI Taxonomy" id="56427"/>
    <lineage>
        <taxon>Bacteria</taxon>
        <taxon>Bacillati</taxon>
        <taxon>Actinomycetota</taxon>
        <taxon>Actinomycetes</taxon>
        <taxon>Micromonosporales</taxon>
        <taxon>Micromonosporaceae</taxon>
        <taxon>Couchioplanes</taxon>
    </lineage>
</organism>
<dbReference type="Pfam" id="PF01522">
    <property type="entry name" value="Polysacc_deac_1"/>
    <property type="match status" value="1"/>
</dbReference>
<name>A0A1K0FF33_9ACTN</name>
<dbReference type="EMBL" id="MEIA01000332">
    <property type="protein sequence ID" value="OJF11447.1"/>
    <property type="molecule type" value="Genomic_DNA"/>
</dbReference>
<feature type="chain" id="PRO_5009663709" description="NodB homology domain-containing protein" evidence="3">
    <location>
        <begin position="27"/>
        <end position="227"/>
    </location>
</feature>
<dbReference type="Gene3D" id="3.20.20.370">
    <property type="entry name" value="Glycoside hydrolase/deacetylase"/>
    <property type="match status" value="1"/>
</dbReference>
<dbReference type="PANTHER" id="PTHR10587:SF133">
    <property type="entry name" value="CHITIN DEACETYLASE 1-RELATED"/>
    <property type="match status" value="1"/>
</dbReference>
<keyword evidence="6" id="KW-1185">Reference proteome</keyword>
<evidence type="ECO:0000259" key="4">
    <source>
        <dbReference type="PROSITE" id="PS51677"/>
    </source>
</evidence>
<sequence>MRRIAAMLSTMSLACGLLVVASPAQGAPASSAPAPSARAAAAPRTVYLTFDDGPSSTWTPRYLDVLKKYNAKATFFTTGQNAKAHAKLSARIHREGHLLANHTWSHANLTKLSKSSVKSQLTRTQSALGRYKSACMRPPYGATNTSVRRWTKEVGLKTVLWDVDSRDWENSQTSTAIYQRVIRNVHNGSNVLMHDGGDSQRDSLAALKRILPKLKSMGYTFKIVPNC</sequence>
<dbReference type="PROSITE" id="PS51677">
    <property type="entry name" value="NODB"/>
    <property type="match status" value="1"/>
</dbReference>
<protein>
    <recommendedName>
        <fullName evidence="4">NodB homology domain-containing protein</fullName>
    </recommendedName>
</protein>
<accession>A0A1K0FF33</accession>
<evidence type="ECO:0000256" key="2">
    <source>
        <dbReference type="ARBA" id="ARBA00022801"/>
    </source>
</evidence>
<dbReference type="PROSITE" id="PS51257">
    <property type="entry name" value="PROKAR_LIPOPROTEIN"/>
    <property type="match status" value="1"/>
</dbReference>
<evidence type="ECO:0000313" key="5">
    <source>
        <dbReference type="EMBL" id="OJF11447.1"/>
    </source>
</evidence>
<proteinExistence type="predicted"/>
<dbReference type="Proteomes" id="UP000182486">
    <property type="component" value="Unassembled WGS sequence"/>
</dbReference>
<dbReference type="PANTHER" id="PTHR10587">
    <property type="entry name" value="GLYCOSYL TRANSFERASE-RELATED"/>
    <property type="match status" value="1"/>
</dbReference>
<feature type="signal peptide" evidence="3">
    <location>
        <begin position="1"/>
        <end position="26"/>
    </location>
</feature>
<dbReference type="AlphaFoldDB" id="A0A1K0FF33"/>
<dbReference type="SUPFAM" id="SSF88713">
    <property type="entry name" value="Glycoside hydrolase/deacetylase"/>
    <property type="match status" value="1"/>
</dbReference>
<dbReference type="GO" id="GO:0016810">
    <property type="term" value="F:hydrolase activity, acting on carbon-nitrogen (but not peptide) bonds"/>
    <property type="evidence" value="ECO:0007669"/>
    <property type="project" value="InterPro"/>
</dbReference>
<dbReference type="InterPro" id="IPR002509">
    <property type="entry name" value="NODB_dom"/>
</dbReference>
<feature type="domain" description="NodB homology" evidence="4">
    <location>
        <begin position="44"/>
        <end position="222"/>
    </location>
</feature>
<evidence type="ECO:0000313" key="6">
    <source>
        <dbReference type="Proteomes" id="UP000182486"/>
    </source>
</evidence>
<gene>
    <name evidence="5" type="ORF">BG844_26270</name>
</gene>
<dbReference type="GO" id="GO:0046872">
    <property type="term" value="F:metal ion binding"/>
    <property type="evidence" value="ECO:0007669"/>
    <property type="project" value="UniProtKB-KW"/>
</dbReference>
<keyword evidence="2" id="KW-0378">Hydrolase</keyword>